<evidence type="ECO:0000256" key="1">
    <source>
        <dbReference type="SAM" id="MobiDB-lite"/>
    </source>
</evidence>
<feature type="domain" description="Fibrous sheath-interacting protein 2 C-terminal" evidence="2">
    <location>
        <begin position="158"/>
        <end position="296"/>
    </location>
</feature>
<dbReference type="KEGG" id="asn:102388257"/>
<feature type="region of interest" description="Disordered" evidence="1">
    <location>
        <begin position="116"/>
        <end position="162"/>
    </location>
</feature>
<feature type="region of interest" description="Disordered" evidence="1">
    <location>
        <begin position="1"/>
        <end position="29"/>
    </location>
</feature>
<keyword evidence="3" id="KW-1185">Reference proteome</keyword>
<feature type="compositionally biased region" description="Basic and acidic residues" evidence="1">
    <location>
        <begin position="132"/>
        <end position="145"/>
    </location>
</feature>
<dbReference type="GO" id="GO:0005739">
    <property type="term" value="C:mitochondrion"/>
    <property type="evidence" value="ECO:0007669"/>
    <property type="project" value="TreeGrafter"/>
</dbReference>
<proteinExistence type="predicted"/>
<evidence type="ECO:0000313" key="4">
    <source>
        <dbReference type="RefSeq" id="XP_025059195.1"/>
    </source>
</evidence>
<organism evidence="3 4">
    <name type="scientific">Alligator sinensis</name>
    <name type="common">Chinese alligator</name>
    <dbReference type="NCBI Taxonomy" id="38654"/>
    <lineage>
        <taxon>Eukaryota</taxon>
        <taxon>Metazoa</taxon>
        <taxon>Chordata</taxon>
        <taxon>Craniata</taxon>
        <taxon>Vertebrata</taxon>
        <taxon>Euteleostomi</taxon>
        <taxon>Archelosauria</taxon>
        <taxon>Archosauria</taxon>
        <taxon>Crocodylia</taxon>
        <taxon>Alligatoridae</taxon>
        <taxon>Alligatorinae</taxon>
        <taxon>Alligator</taxon>
    </lineage>
</organism>
<dbReference type="RefSeq" id="XP_025059195.1">
    <property type="nucleotide sequence ID" value="XM_025203410.1"/>
</dbReference>
<dbReference type="InterPro" id="IPR031554">
    <property type="entry name" value="FSIP2_C"/>
</dbReference>
<sequence length="833" mass="87170">MCARLTSEPVPARKLRAQGDAVPGSDPSRISADAVELVLTQLSTCLATDPQPSEDQGLPPDVAVLAAQIIRSGLSDLLHDGASKVTVYADPSGNESAPAEGSDVWLWSEMADDRREGAMAKAPSSALSTPREPGEFGERQLEDASKSTAQHQSPPLPTLEVGPGCLEDAIGRLLSRALPATASTSASTEKKATPADVDLTHVKVIGRVLARICRGETSSCQRVAPPPSREESASQTIADAVYGRLLTRFLSKLDTRQRVRSGSEVLGEALWDSVVREISGKPLQNSLSGELARRLVETAPRAVTEPLGDSSRRSLDLHATVALIAEKLAANLLSAFPCLIPVAALDAEKALLVNEEARKIRHALRALLSSHRRNGDKQIGARVFVRAEDGQATGDPSPSARASPADRADSDLCGCRGLTGREAVFAPRIAASGAQRVASPGARAGSEEETLPAPSCMAEGVGIEENLPADLDTMEEIPKPTFGPGRLAAPGTFAAGILSSFLPKVSCWTEGRSPKLDRGFARAEATVLGKALRRAVEQGPSVCRLGHGAAAGEPRGGRPEAVDRPVLSVSGSVLREAGPEGGLCDDVSGGSALFPRQAATAVVEELSDGPCLRAVGDCPPAPSRHPTSPGRLAGEALSQASVGAEPWTGSSAEGIPAKTGELPVKRIPRVTIRQVPIASESGTDYLRVIYVRAEPLEELREAVVAPTGDDPRTPRALLAATCPDDGSTRSEARGKADRHFSAVSLGQPTGFLLSCAGPGTQRTLPTSAANILSNLGQRHPRKVAHQRSLGLPSRVLAFGGLFPLSFCCRICPVISAQRWPLATRCSLIPSPVT</sequence>
<evidence type="ECO:0000313" key="3">
    <source>
        <dbReference type="Proteomes" id="UP000189705"/>
    </source>
</evidence>
<evidence type="ECO:0000259" key="2">
    <source>
        <dbReference type="Pfam" id="PF15783"/>
    </source>
</evidence>
<dbReference type="GeneID" id="102388257"/>
<dbReference type="InterPro" id="IPR038891">
    <property type="entry name" value="FSIP2"/>
</dbReference>
<feature type="region of interest" description="Disordered" evidence="1">
    <location>
        <begin position="387"/>
        <end position="409"/>
    </location>
</feature>
<dbReference type="PANTHER" id="PTHR21856:SF7">
    <property type="entry name" value="FIBROUS SHEATH-INTERACTING PROTEIN 2"/>
    <property type="match status" value="1"/>
</dbReference>
<dbReference type="AlphaFoldDB" id="A0A3Q0GLY9"/>
<dbReference type="Pfam" id="PF15783">
    <property type="entry name" value="FSIP2"/>
    <property type="match status" value="1"/>
</dbReference>
<name>A0A3Q0GLY9_ALLSI</name>
<dbReference type="InParanoid" id="A0A3Q0GLY9"/>
<protein>
    <submittedName>
        <fullName evidence="4">Fibrous sheath-interacting protein 2-like isoform X1</fullName>
    </submittedName>
</protein>
<accession>A0A3Q0GLY9</accession>
<dbReference type="PANTHER" id="PTHR21856">
    <property type="entry name" value="FIBROUS SHEATH-INTERACTING PROTEIN 2"/>
    <property type="match status" value="1"/>
</dbReference>
<dbReference type="Proteomes" id="UP000189705">
    <property type="component" value="Unplaced"/>
</dbReference>
<reference evidence="4" key="1">
    <citation type="submission" date="2025-08" db="UniProtKB">
        <authorList>
            <consortium name="RefSeq"/>
        </authorList>
    </citation>
    <scope>IDENTIFICATION</scope>
</reference>
<gene>
    <name evidence="4" type="primary">LOC102388257</name>
</gene>